<dbReference type="Proteomes" id="UP000198703">
    <property type="component" value="Unassembled WGS sequence"/>
</dbReference>
<dbReference type="InterPro" id="IPR019056">
    <property type="entry name" value="Phage_TAC_6"/>
</dbReference>
<sequence>MTGPRRLDWRGLMETGLGRLRLPPEAFWAMTPRELSAACAGAFGTGRSAADAGSLRALMAQFPDAASAKQEDAT</sequence>
<evidence type="ECO:0008006" key="3">
    <source>
        <dbReference type="Google" id="ProtNLM"/>
    </source>
</evidence>
<evidence type="ECO:0000313" key="2">
    <source>
        <dbReference type="Proteomes" id="UP000198703"/>
    </source>
</evidence>
<dbReference type="RefSeq" id="WP_217632119.1">
    <property type="nucleotide sequence ID" value="NZ_FNQM01000003.1"/>
</dbReference>
<dbReference type="AlphaFoldDB" id="A0A1H3ZHE4"/>
<gene>
    <name evidence="1" type="ORF">SAMN05444370_103536</name>
</gene>
<dbReference type="EMBL" id="FNQM01000003">
    <property type="protein sequence ID" value="SEA22968.1"/>
    <property type="molecule type" value="Genomic_DNA"/>
</dbReference>
<dbReference type="Pfam" id="PF09550">
    <property type="entry name" value="Phage_TAC_6"/>
    <property type="match status" value="1"/>
</dbReference>
<protein>
    <recommendedName>
        <fullName evidence="3">Phage tail assembly chaperone protein, TAC</fullName>
    </recommendedName>
</protein>
<dbReference type="STRING" id="89524.SAMN05444370_103536"/>
<evidence type="ECO:0000313" key="1">
    <source>
        <dbReference type="EMBL" id="SEA22968.1"/>
    </source>
</evidence>
<reference evidence="1 2" key="1">
    <citation type="submission" date="2016-10" db="EMBL/GenBank/DDBJ databases">
        <authorList>
            <person name="de Groot N.N."/>
        </authorList>
    </citation>
    <scope>NUCLEOTIDE SEQUENCE [LARGE SCALE GENOMIC DNA]</scope>
    <source>
        <strain evidence="1 2">DSM 15345</strain>
    </source>
</reference>
<keyword evidence="2" id="KW-1185">Reference proteome</keyword>
<accession>A0A1H3ZHE4</accession>
<organism evidence="1 2">
    <name type="scientific">Rubrimonas cliftonensis</name>
    <dbReference type="NCBI Taxonomy" id="89524"/>
    <lineage>
        <taxon>Bacteria</taxon>
        <taxon>Pseudomonadati</taxon>
        <taxon>Pseudomonadota</taxon>
        <taxon>Alphaproteobacteria</taxon>
        <taxon>Rhodobacterales</taxon>
        <taxon>Paracoccaceae</taxon>
        <taxon>Rubrimonas</taxon>
    </lineage>
</organism>
<dbReference type="InterPro" id="IPR011739">
    <property type="entry name" value="GTA_rcc01693"/>
</dbReference>
<dbReference type="NCBIfam" id="TIGR02216">
    <property type="entry name" value="phage_TIGR02216"/>
    <property type="match status" value="1"/>
</dbReference>
<name>A0A1H3ZHE4_9RHOB</name>
<proteinExistence type="predicted"/>